<gene>
    <name evidence="2" type="ORF">SAMN04488137_4663</name>
</gene>
<sequence>MINQPFENHVCCLFLHFDDLARASEWYQTMLGFSIRKKDLSKGFVELQMNGVNLTLLTWRSKEKIKPKHPVFTFYSLDIEESFRKLKEKGIKVYDFSNAGSVSGFLFEDLEKNILMVCS</sequence>
<dbReference type="Pfam" id="PF00903">
    <property type="entry name" value="Glyoxalase"/>
    <property type="match status" value="1"/>
</dbReference>
<dbReference type="Proteomes" id="UP000199544">
    <property type="component" value="Unassembled WGS sequence"/>
</dbReference>
<dbReference type="Gene3D" id="3.10.180.10">
    <property type="entry name" value="2,3-Dihydroxybiphenyl 1,2-Dioxygenase, domain 1"/>
    <property type="match status" value="1"/>
</dbReference>
<evidence type="ECO:0000259" key="1">
    <source>
        <dbReference type="Pfam" id="PF00903"/>
    </source>
</evidence>
<reference evidence="3" key="1">
    <citation type="submission" date="2016-10" db="EMBL/GenBank/DDBJ databases">
        <authorList>
            <person name="Varghese N."/>
            <person name="Submissions S."/>
        </authorList>
    </citation>
    <scope>NUCLEOTIDE SEQUENCE [LARGE SCALE GENOMIC DNA]</scope>
    <source>
        <strain evidence="3">CGMCC 1.6854</strain>
    </source>
</reference>
<dbReference type="RefSeq" id="WP_090238896.1">
    <property type="nucleotide sequence ID" value="NZ_FNHW01000005.1"/>
</dbReference>
<dbReference type="AlphaFoldDB" id="A0A1H0BTJ4"/>
<evidence type="ECO:0000313" key="2">
    <source>
        <dbReference type="EMBL" id="SDN48907.1"/>
    </source>
</evidence>
<dbReference type="InterPro" id="IPR029068">
    <property type="entry name" value="Glyas_Bleomycin-R_OHBP_Dase"/>
</dbReference>
<keyword evidence="3" id="KW-1185">Reference proteome</keyword>
<organism evidence="2 3">
    <name type="scientific">Fictibacillus solisalsi</name>
    <dbReference type="NCBI Taxonomy" id="459525"/>
    <lineage>
        <taxon>Bacteria</taxon>
        <taxon>Bacillati</taxon>
        <taxon>Bacillota</taxon>
        <taxon>Bacilli</taxon>
        <taxon>Bacillales</taxon>
        <taxon>Fictibacillaceae</taxon>
        <taxon>Fictibacillus</taxon>
    </lineage>
</organism>
<dbReference type="EMBL" id="FNHW01000005">
    <property type="protein sequence ID" value="SDN48907.1"/>
    <property type="molecule type" value="Genomic_DNA"/>
</dbReference>
<dbReference type="SUPFAM" id="SSF54593">
    <property type="entry name" value="Glyoxalase/Bleomycin resistance protein/Dihydroxybiphenyl dioxygenase"/>
    <property type="match status" value="1"/>
</dbReference>
<dbReference type="OrthoDB" id="2184229at2"/>
<feature type="domain" description="Glyoxalase/fosfomycin resistance/dioxygenase" evidence="1">
    <location>
        <begin position="17"/>
        <end position="93"/>
    </location>
</feature>
<proteinExistence type="predicted"/>
<name>A0A1H0BTJ4_9BACL</name>
<dbReference type="STRING" id="459525.SAMN04488137_4663"/>
<accession>A0A1H0BTJ4</accession>
<dbReference type="InterPro" id="IPR004360">
    <property type="entry name" value="Glyas_Fos-R_dOase_dom"/>
</dbReference>
<evidence type="ECO:0000313" key="3">
    <source>
        <dbReference type="Proteomes" id="UP000199544"/>
    </source>
</evidence>
<dbReference type="CDD" id="cd06587">
    <property type="entry name" value="VOC"/>
    <property type="match status" value="1"/>
</dbReference>
<protein>
    <recommendedName>
        <fullName evidence="1">Glyoxalase/fosfomycin resistance/dioxygenase domain-containing protein</fullName>
    </recommendedName>
</protein>